<evidence type="ECO:0000313" key="2">
    <source>
        <dbReference type="Proteomes" id="UP001060085"/>
    </source>
</evidence>
<gene>
    <name evidence="1" type="ORF">M9H77_11221</name>
</gene>
<sequence length="146" mass="16052">MIELAQFVNAKRRRRKMLAFEVLPNRPTGRKSVNKRTEPNLNSREVENEAVSNSLEREKVATPPLRLGSPTYEGTDGHWVQLASLVRVGLGCSSRISSLDQPVVQPSSDQVADQECPSFVGLPCLSGSVTTVSFSRLLETASFSYS</sequence>
<name>A0ACC0BE40_CATRO</name>
<dbReference type="Proteomes" id="UP001060085">
    <property type="component" value="Linkage Group LG03"/>
</dbReference>
<protein>
    <submittedName>
        <fullName evidence="1">Uncharacterized protein</fullName>
    </submittedName>
</protein>
<proteinExistence type="predicted"/>
<dbReference type="EMBL" id="CM044703">
    <property type="protein sequence ID" value="KAI5670857.1"/>
    <property type="molecule type" value="Genomic_DNA"/>
</dbReference>
<comment type="caution">
    <text evidence="1">The sequence shown here is derived from an EMBL/GenBank/DDBJ whole genome shotgun (WGS) entry which is preliminary data.</text>
</comment>
<organism evidence="1 2">
    <name type="scientific">Catharanthus roseus</name>
    <name type="common">Madagascar periwinkle</name>
    <name type="synonym">Vinca rosea</name>
    <dbReference type="NCBI Taxonomy" id="4058"/>
    <lineage>
        <taxon>Eukaryota</taxon>
        <taxon>Viridiplantae</taxon>
        <taxon>Streptophyta</taxon>
        <taxon>Embryophyta</taxon>
        <taxon>Tracheophyta</taxon>
        <taxon>Spermatophyta</taxon>
        <taxon>Magnoliopsida</taxon>
        <taxon>eudicotyledons</taxon>
        <taxon>Gunneridae</taxon>
        <taxon>Pentapetalae</taxon>
        <taxon>asterids</taxon>
        <taxon>lamiids</taxon>
        <taxon>Gentianales</taxon>
        <taxon>Apocynaceae</taxon>
        <taxon>Rauvolfioideae</taxon>
        <taxon>Vinceae</taxon>
        <taxon>Catharanthinae</taxon>
        <taxon>Catharanthus</taxon>
    </lineage>
</organism>
<reference evidence="2" key="1">
    <citation type="journal article" date="2023" name="Nat. Plants">
        <title>Single-cell RNA sequencing provides a high-resolution roadmap for understanding the multicellular compartmentation of specialized metabolism.</title>
        <authorList>
            <person name="Sun S."/>
            <person name="Shen X."/>
            <person name="Li Y."/>
            <person name="Li Y."/>
            <person name="Wang S."/>
            <person name="Li R."/>
            <person name="Zhang H."/>
            <person name="Shen G."/>
            <person name="Guo B."/>
            <person name="Wei J."/>
            <person name="Xu J."/>
            <person name="St-Pierre B."/>
            <person name="Chen S."/>
            <person name="Sun C."/>
        </authorList>
    </citation>
    <scope>NUCLEOTIDE SEQUENCE [LARGE SCALE GENOMIC DNA]</scope>
</reference>
<accession>A0ACC0BE40</accession>
<evidence type="ECO:0000313" key="1">
    <source>
        <dbReference type="EMBL" id="KAI5670857.1"/>
    </source>
</evidence>
<keyword evidence="2" id="KW-1185">Reference proteome</keyword>